<evidence type="ECO:0000256" key="1">
    <source>
        <dbReference type="ARBA" id="ARBA00012417"/>
    </source>
</evidence>
<gene>
    <name evidence="11" type="ORF">H8E23_06455</name>
</gene>
<dbReference type="Gene3D" id="3.40.50.300">
    <property type="entry name" value="P-loop containing nucleotide triphosphate hydrolases"/>
    <property type="match status" value="1"/>
</dbReference>
<dbReference type="Gene3D" id="1.10.8.60">
    <property type="match status" value="1"/>
</dbReference>
<keyword evidence="4" id="KW-0548">Nucleotidyltransferase</keyword>
<feature type="domain" description="DNA polymerase III delta subunit-like C-terminal" evidence="10">
    <location>
        <begin position="438"/>
        <end position="489"/>
    </location>
</feature>
<evidence type="ECO:0000256" key="2">
    <source>
        <dbReference type="ARBA" id="ARBA00017703"/>
    </source>
</evidence>
<dbReference type="EC" id="2.7.7.7" evidence="1"/>
<dbReference type="GO" id="GO:0009360">
    <property type="term" value="C:DNA polymerase III complex"/>
    <property type="evidence" value="ECO:0007669"/>
    <property type="project" value="InterPro"/>
</dbReference>
<evidence type="ECO:0000256" key="7">
    <source>
        <dbReference type="ARBA" id="ARBA00034754"/>
    </source>
</evidence>
<evidence type="ECO:0000256" key="5">
    <source>
        <dbReference type="ARBA" id="ARBA00022705"/>
    </source>
</evidence>
<feature type="domain" description="DNA polymerase III delta N-terminal" evidence="9">
    <location>
        <begin position="29"/>
        <end position="100"/>
    </location>
</feature>
<dbReference type="Gene3D" id="1.20.272.10">
    <property type="match status" value="1"/>
</dbReference>
<keyword evidence="3" id="KW-0808">Transferase</keyword>
<dbReference type="AlphaFoldDB" id="A0A8J6NMU6"/>
<dbReference type="InterPro" id="IPR048466">
    <property type="entry name" value="DNA_pol3_delta-like_C"/>
</dbReference>
<evidence type="ECO:0000256" key="4">
    <source>
        <dbReference type="ARBA" id="ARBA00022695"/>
    </source>
</evidence>
<dbReference type="NCBIfam" id="TIGR01128">
    <property type="entry name" value="holA"/>
    <property type="match status" value="1"/>
</dbReference>
<dbReference type="Pfam" id="PF21694">
    <property type="entry name" value="DNA_pol3_delta_C"/>
    <property type="match status" value="2"/>
</dbReference>
<reference evidence="11 12" key="1">
    <citation type="submission" date="2020-08" db="EMBL/GenBank/DDBJ databases">
        <title>Bridging the membrane lipid divide: bacteria of the FCB group superphylum have the potential to synthesize archaeal ether lipids.</title>
        <authorList>
            <person name="Villanueva L."/>
            <person name="Von Meijenfeldt F.A.B."/>
            <person name="Westbye A.B."/>
            <person name="Yadav S."/>
            <person name="Hopmans E.C."/>
            <person name="Dutilh B.E."/>
            <person name="Sinninghe Damste J.S."/>
        </authorList>
    </citation>
    <scope>NUCLEOTIDE SEQUENCE [LARGE SCALE GENOMIC DNA]</scope>
    <source>
        <strain evidence="11">NIOZ-UU30</strain>
    </source>
</reference>
<dbReference type="SUPFAM" id="SSF52540">
    <property type="entry name" value="P-loop containing nucleoside triphosphate hydrolases"/>
    <property type="match status" value="1"/>
</dbReference>
<dbReference type="Pfam" id="PF06144">
    <property type="entry name" value="DNA_pol3_delta"/>
    <property type="match status" value="1"/>
</dbReference>
<dbReference type="Proteomes" id="UP000603434">
    <property type="component" value="Unassembled WGS sequence"/>
</dbReference>
<dbReference type="PANTHER" id="PTHR34388:SF1">
    <property type="entry name" value="DNA POLYMERASE III SUBUNIT DELTA"/>
    <property type="match status" value="1"/>
</dbReference>
<dbReference type="GO" id="GO:0006261">
    <property type="term" value="P:DNA-templated DNA replication"/>
    <property type="evidence" value="ECO:0007669"/>
    <property type="project" value="TreeGrafter"/>
</dbReference>
<proteinExistence type="inferred from homology"/>
<dbReference type="PANTHER" id="PTHR34388">
    <property type="entry name" value="DNA POLYMERASE III SUBUNIT DELTA"/>
    <property type="match status" value="1"/>
</dbReference>
<dbReference type="SUPFAM" id="SSF48019">
    <property type="entry name" value="post-AAA+ oligomerization domain-like"/>
    <property type="match status" value="2"/>
</dbReference>
<organism evidence="11 12">
    <name type="scientific">Candidatus Desulfatibia profunda</name>
    <dbReference type="NCBI Taxonomy" id="2841695"/>
    <lineage>
        <taxon>Bacteria</taxon>
        <taxon>Pseudomonadati</taxon>
        <taxon>Thermodesulfobacteriota</taxon>
        <taxon>Desulfobacteria</taxon>
        <taxon>Desulfobacterales</taxon>
        <taxon>Desulfobacterales incertae sedis</taxon>
        <taxon>Candidatus Desulfatibia</taxon>
    </lineage>
</organism>
<evidence type="ECO:0000256" key="6">
    <source>
        <dbReference type="ARBA" id="ARBA00022932"/>
    </source>
</evidence>
<keyword evidence="6" id="KW-0239">DNA-directed DNA polymerase</keyword>
<evidence type="ECO:0000259" key="9">
    <source>
        <dbReference type="Pfam" id="PF06144"/>
    </source>
</evidence>
<evidence type="ECO:0000256" key="8">
    <source>
        <dbReference type="ARBA" id="ARBA00049244"/>
    </source>
</evidence>
<sequence length="493" mass="55762">MSEINYKAFKGYLKDIQTKQVSGGFAPVYLFYGEELLYKTALESLLDALIPEGKRSLNYDPLEGTNNNIQEAIQRVNTYALMPGTKVVALCDANIFYSRQDEGELFAKAKEAYDNKDHKQAAKHFLNLLGILNLSFDDLSRENRAKALTLDTDGFGDDRWLDDIIGYCRDNNLSIPAVEGAAEALQKAIAKGFPSGNHLIITADLVDKRRTLYKTIRENGIIIDCSVPKGARRADKMAQEAVLSERRDTILQKFGKTIDQGAFQAMCEMTGFDLRTFNQNLEKLVNYVGDRKQIVIDDVESVLERTKEDPVYELTNAVSDRNIERTLFYLDSLLVVDLHPLQLLAAITNQIRKLLLVKGFVESSHDSNWHAGAGYDYFKSHVMPAIQVYDRALLNQIEAWESMVANDAGADDRNRGKRETKKKDKLTTDLLIAKNPNNPYPVYLLFQKSERFTTDELMAALECLSRADMRMKSTGQRPKLILEEAILKICRSN</sequence>
<keyword evidence="5" id="KW-0235">DNA replication</keyword>
<dbReference type="InterPro" id="IPR027417">
    <property type="entry name" value="P-loop_NTPase"/>
</dbReference>
<dbReference type="GO" id="GO:0003677">
    <property type="term" value="F:DNA binding"/>
    <property type="evidence" value="ECO:0007669"/>
    <property type="project" value="InterPro"/>
</dbReference>
<dbReference type="InterPro" id="IPR005790">
    <property type="entry name" value="DNA_polIII_delta"/>
</dbReference>
<dbReference type="InterPro" id="IPR010372">
    <property type="entry name" value="DNA_pol3_delta_N"/>
</dbReference>
<comment type="caution">
    <text evidence="11">The sequence shown here is derived from an EMBL/GenBank/DDBJ whole genome shotgun (WGS) entry which is preliminary data.</text>
</comment>
<feature type="domain" description="DNA polymerase III delta subunit-like C-terminal" evidence="10">
    <location>
        <begin position="308"/>
        <end position="363"/>
    </location>
</feature>
<protein>
    <recommendedName>
        <fullName evidence="2">DNA polymerase III subunit delta</fullName>
        <ecNumber evidence="1">2.7.7.7</ecNumber>
    </recommendedName>
</protein>
<evidence type="ECO:0000313" key="12">
    <source>
        <dbReference type="Proteomes" id="UP000603434"/>
    </source>
</evidence>
<evidence type="ECO:0000259" key="10">
    <source>
        <dbReference type="Pfam" id="PF21694"/>
    </source>
</evidence>
<dbReference type="EMBL" id="JACNJH010000117">
    <property type="protein sequence ID" value="MBC8361019.1"/>
    <property type="molecule type" value="Genomic_DNA"/>
</dbReference>
<comment type="catalytic activity">
    <reaction evidence="8">
        <text>DNA(n) + a 2'-deoxyribonucleoside 5'-triphosphate = DNA(n+1) + diphosphate</text>
        <dbReference type="Rhea" id="RHEA:22508"/>
        <dbReference type="Rhea" id="RHEA-COMP:17339"/>
        <dbReference type="Rhea" id="RHEA-COMP:17340"/>
        <dbReference type="ChEBI" id="CHEBI:33019"/>
        <dbReference type="ChEBI" id="CHEBI:61560"/>
        <dbReference type="ChEBI" id="CHEBI:173112"/>
        <dbReference type="EC" id="2.7.7.7"/>
    </reaction>
</comment>
<dbReference type="GO" id="GO:0003887">
    <property type="term" value="F:DNA-directed DNA polymerase activity"/>
    <property type="evidence" value="ECO:0007669"/>
    <property type="project" value="UniProtKB-KW"/>
</dbReference>
<name>A0A8J6NMU6_9BACT</name>
<evidence type="ECO:0000313" key="11">
    <source>
        <dbReference type="EMBL" id="MBC8361019.1"/>
    </source>
</evidence>
<evidence type="ECO:0000256" key="3">
    <source>
        <dbReference type="ARBA" id="ARBA00022679"/>
    </source>
</evidence>
<accession>A0A8J6NMU6</accession>
<comment type="similarity">
    <text evidence="7">Belongs to the DNA polymerase HolA subunit family.</text>
</comment>
<dbReference type="InterPro" id="IPR008921">
    <property type="entry name" value="DNA_pol3_clamp-load_cplx_C"/>
</dbReference>